<name>A0AA94JN50_9FLAO</name>
<protein>
    <recommendedName>
        <fullName evidence="2">YD repeat-containing protein</fullName>
    </recommendedName>
</protein>
<evidence type="ECO:0008006" key="2">
    <source>
        <dbReference type="Google" id="ProtNLM"/>
    </source>
</evidence>
<proteinExistence type="predicted"/>
<reference evidence="1" key="1">
    <citation type="submission" date="2018-12" db="EMBL/GenBank/DDBJ databases">
        <title>Draft genome sequence of Flaovobacterium columnare BGFS27 isolated from channel catfish in Alabama.</title>
        <authorList>
            <person name="Cai W."/>
            <person name="Arias C."/>
        </authorList>
    </citation>
    <scope>NUCLEOTIDE SEQUENCE [LARGE SCALE GENOMIC DNA]</scope>
    <source>
        <strain evidence="1">BGFS27</strain>
    </source>
</reference>
<evidence type="ECO:0000313" key="1">
    <source>
        <dbReference type="EMBL" id="RVU87176.1"/>
    </source>
</evidence>
<dbReference type="EMBL" id="RWGX01000005">
    <property type="protein sequence ID" value="RVU87176.1"/>
    <property type="molecule type" value="Genomic_DNA"/>
</dbReference>
<sequence>MFCEEFFLIFSFLFLLSCSKDDDKNTTSVVTDGGGTVVQSTVLPKKINVESKYAPYTLIFDYDGKKIKQCVVVGYNKEVYTYDGDNIVRKEVLLTDNTLLNKHEYKYINNKLEYYLAVIYNTPSGNITNKTVFTYNADNSISYVTYRVKYNGDLDPLCNGKLFFLNENLIRHEINDGSSTRTLEYSYDDKNNPFKNILGFDKLLSFEDSDYVSKNNIVEYKSTFKSNYNNITDVKKYTYKYDLNGYPVEKKSDSSDSKKYIFSY</sequence>
<dbReference type="AlphaFoldDB" id="A0AA94JN50"/>
<accession>A0AA94JN50</accession>
<organism evidence="1">
    <name type="scientific">Flavobacterium columnare</name>
    <dbReference type="NCBI Taxonomy" id="996"/>
    <lineage>
        <taxon>Bacteria</taxon>
        <taxon>Pseudomonadati</taxon>
        <taxon>Bacteroidota</taxon>
        <taxon>Flavobacteriia</taxon>
        <taxon>Flavobacteriales</taxon>
        <taxon>Flavobacteriaceae</taxon>
        <taxon>Flavobacterium</taxon>
    </lineage>
</organism>
<dbReference type="RefSeq" id="WP_127822340.1">
    <property type="nucleotide sequence ID" value="NZ_RWGX02000008.1"/>
</dbReference>
<gene>
    <name evidence="1" type="ORF">EJB19_12600</name>
</gene>
<comment type="caution">
    <text evidence="1">The sequence shown here is derived from an EMBL/GenBank/DDBJ whole genome shotgun (WGS) entry which is preliminary data.</text>
</comment>